<sequence length="539" mass="59569">MAADPSKPFFPVESSRHPKPPSRKPQTPTAESKFWRSFKNSELASGLILPVTALEFSPAPPHDLAAASSAAVHLFDGATLSPKPFSPLSSFSDVAYSPSFRCDGSLLAAGGESGIVQVFRLDHAGHALRRLRAHSRPVRVVRYPRVADKLHLFSGGDDALLSYWDVPSETQVLSFPGAHRDYIRAGSPSPVSSEVIATGSYDHTVKVWDVRVSSNAKPVLEFSHGAPVESVLFLPSGGLLATAGGNYVKIWDVIGGGRLVHTVEGHNKTVTAMCLGRIGNNESSSHGGGESRLMSVSIDGYLKIFDFAAHKITHSMRYPAQLLSVGFSPSGLARVVGTSNGTIYMGKKKMKEKEEDIFGAKIASEFNTFAPEPEKRILRPNFRYFRRGQNEKPQETDYMVKRAAKVKLAEYDRLLKEFKHKDALIAVLNRKNPDSIVAVMEELVARKKLLKIVVNLDTDELRLLLGFLHKYATMPRYARFLMGLAKRVLELHAEHIRSKDELRGYVRNLKRMIAEEIKIQHSLQEIQGMISPLLVIAGR</sequence>
<evidence type="ECO:0000256" key="7">
    <source>
        <dbReference type="SAM" id="MobiDB-lite"/>
    </source>
</evidence>
<dbReference type="FunCoup" id="A0A6I9RA50">
    <property type="interactions" value="1885"/>
</dbReference>
<dbReference type="PROSITE" id="PS50082">
    <property type="entry name" value="WD_REPEATS_2"/>
    <property type="match status" value="2"/>
</dbReference>
<gene>
    <name evidence="10" type="primary">LOC105046077</name>
</gene>
<dbReference type="InterPro" id="IPR020472">
    <property type="entry name" value="WD40_PAC1"/>
</dbReference>
<dbReference type="GeneID" id="105046077"/>
<evidence type="ECO:0000256" key="2">
    <source>
        <dbReference type="ARBA" id="ARBA00022552"/>
    </source>
</evidence>
<dbReference type="KEGG" id="egu:105046077"/>
<dbReference type="Gene3D" id="2.130.10.10">
    <property type="entry name" value="YVTN repeat-like/Quinoprotein amine dehydrogenase"/>
    <property type="match status" value="2"/>
</dbReference>
<keyword evidence="5" id="KW-0539">Nucleus</keyword>
<dbReference type="PROSITE" id="PS00678">
    <property type="entry name" value="WD_REPEATS_1"/>
    <property type="match status" value="1"/>
</dbReference>
<name>A0A6I9RA50_ELAGV</name>
<feature type="region of interest" description="Disordered" evidence="7">
    <location>
        <begin position="1"/>
        <end position="31"/>
    </location>
</feature>
<evidence type="ECO:0000313" key="9">
    <source>
        <dbReference type="Proteomes" id="UP000504607"/>
    </source>
</evidence>
<dbReference type="Pfam" id="PF00400">
    <property type="entry name" value="WD40"/>
    <property type="match status" value="3"/>
</dbReference>
<evidence type="ECO:0000313" key="10">
    <source>
        <dbReference type="RefSeq" id="XP_010922875.1"/>
    </source>
</evidence>
<keyword evidence="2" id="KW-0698">rRNA processing</keyword>
<feature type="repeat" description="WD" evidence="6">
    <location>
        <begin position="176"/>
        <end position="218"/>
    </location>
</feature>
<evidence type="ECO:0000256" key="4">
    <source>
        <dbReference type="ARBA" id="ARBA00022737"/>
    </source>
</evidence>
<dbReference type="InterPro" id="IPR036322">
    <property type="entry name" value="WD40_repeat_dom_sf"/>
</dbReference>
<dbReference type="GO" id="GO:0006364">
    <property type="term" value="P:rRNA processing"/>
    <property type="evidence" value="ECO:0007669"/>
    <property type="project" value="UniProtKB-KW"/>
</dbReference>
<keyword evidence="3 6" id="KW-0853">WD repeat</keyword>
<dbReference type="CDD" id="cd00200">
    <property type="entry name" value="WD40"/>
    <property type="match status" value="1"/>
</dbReference>
<dbReference type="PRINTS" id="PR00320">
    <property type="entry name" value="GPROTEINBRPT"/>
</dbReference>
<dbReference type="AlphaFoldDB" id="A0A6I9RA50"/>
<keyword evidence="9" id="KW-1185">Reference proteome</keyword>
<protein>
    <submittedName>
        <fullName evidence="10">Protein SLOW WALKER 1</fullName>
    </submittedName>
</protein>
<dbReference type="InterPro" id="IPR019775">
    <property type="entry name" value="WD40_repeat_CS"/>
</dbReference>
<evidence type="ECO:0000256" key="5">
    <source>
        <dbReference type="ARBA" id="ARBA00023242"/>
    </source>
</evidence>
<feature type="repeat" description="WD" evidence="6">
    <location>
        <begin position="131"/>
        <end position="174"/>
    </location>
</feature>
<dbReference type="GO" id="GO:0005730">
    <property type="term" value="C:nucleolus"/>
    <property type="evidence" value="ECO:0007669"/>
    <property type="project" value="UniProtKB-SubCell"/>
</dbReference>
<dbReference type="SUPFAM" id="SSF50978">
    <property type="entry name" value="WD40 repeat-like"/>
    <property type="match status" value="1"/>
</dbReference>
<dbReference type="InterPro" id="IPR001680">
    <property type="entry name" value="WD40_rpt"/>
</dbReference>
<organism evidence="9 10">
    <name type="scientific">Elaeis guineensis var. tenera</name>
    <name type="common">Oil palm</name>
    <dbReference type="NCBI Taxonomy" id="51953"/>
    <lineage>
        <taxon>Eukaryota</taxon>
        <taxon>Viridiplantae</taxon>
        <taxon>Streptophyta</taxon>
        <taxon>Embryophyta</taxon>
        <taxon>Tracheophyta</taxon>
        <taxon>Spermatophyta</taxon>
        <taxon>Magnoliopsida</taxon>
        <taxon>Liliopsida</taxon>
        <taxon>Arecaceae</taxon>
        <taxon>Arecoideae</taxon>
        <taxon>Cocoseae</taxon>
        <taxon>Elaeidinae</taxon>
        <taxon>Elaeis</taxon>
    </lineage>
</organism>
<dbReference type="RefSeq" id="XP_010922875.1">
    <property type="nucleotide sequence ID" value="XM_010924573.3"/>
</dbReference>
<evidence type="ECO:0000256" key="1">
    <source>
        <dbReference type="ARBA" id="ARBA00004604"/>
    </source>
</evidence>
<dbReference type="OrthoDB" id="431715at2759"/>
<keyword evidence="4" id="KW-0677">Repeat</keyword>
<evidence type="ECO:0000256" key="6">
    <source>
        <dbReference type="PROSITE-ProRule" id="PRU00221"/>
    </source>
</evidence>
<evidence type="ECO:0000256" key="3">
    <source>
        <dbReference type="ARBA" id="ARBA00022574"/>
    </source>
</evidence>
<dbReference type="Proteomes" id="UP000504607">
    <property type="component" value="Chromosome 5"/>
</dbReference>
<accession>A0A6I9RA50</accession>
<dbReference type="PANTHER" id="PTHR19924">
    <property type="entry name" value="UTP15 U3 SMALL NUCLEOLAR RNA-ASSOCIATED PROTEIN 15 FAMILY MEMBER"/>
    <property type="match status" value="1"/>
</dbReference>
<dbReference type="GO" id="GO:0045943">
    <property type="term" value="P:positive regulation of transcription by RNA polymerase I"/>
    <property type="evidence" value="ECO:0007669"/>
    <property type="project" value="TreeGrafter"/>
</dbReference>
<reference evidence="10" key="1">
    <citation type="submission" date="2025-08" db="UniProtKB">
        <authorList>
            <consortium name="RefSeq"/>
        </authorList>
    </citation>
    <scope>IDENTIFICATION</scope>
</reference>
<dbReference type="InterPro" id="IPR015943">
    <property type="entry name" value="WD40/YVTN_repeat-like_dom_sf"/>
</dbReference>
<dbReference type="PANTHER" id="PTHR19924:SF26">
    <property type="entry name" value="U3 SMALL NUCLEOLAR RNA-ASSOCIATED PROTEIN 15 HOMOLOG"/>
    <property type="match status" value="1"/>
</dbReference>
<dbReference type="InParanoid" id="A0A6I9RA50"/>
<comment type="subcellular location">
    <subcellularLocation>
        <location evidence="1">Nucleus</location>
        <location evidence="1">Nucleolus</location>
    </subcellularLocation>
</comment>
<evidence type="ECO:0000259" key="8">
    <source>
        <dbReference type="Pfam" id="PF09384"/>
    </source>
</evidence>
<proteinExistence type="predicted"/>
<feature type="domain" description="U3 small nucleolar RNA-associated protein 15 C-terminal" evidence="8">
    <location>
        <begin position="390"/>
        <end position="533"/>
    </location>
</feature>
<dbReference type="SMART" id="SM00320">
    <property type="entry name" value="WD40"/>
    <property type="match status" value="6"/>
</dbReference>
<dbReference type="Pfam" id="PF09384">
    <property type="entry name" value="UTP15_C"/>
    <property type="match status" value="1"/>
</dbReference>
<dbReference type="InterPro" id="IPR018983">
    <property type="entry name" value="U3_snoRNA-assocProt_15_C"/>
</dbReference>